<dbReference type="AlphaFoldDB" id="A0A1E3WD13"/>
<dbReference type="PANTHER" id="PTHR14239">
    <property type="entry name" value="DUDULIN-RELATED"/>
    <property type="match status" value="1"/>
</dbReference>
<accession>A0A1E3WD13</accession>
<dbReference type="Proteomes" id="UP000095042">
    <property type="component" value="Unassembled WGS sequence"/>
</dbReference>
<dbReference type="InterPro" id="IPR028939">
    <property type="entry name" value="P5C_Rdtase_cat_N"/>
</dbReference>
<gene>
    <name evidence="3" type="ORF">AUC71_08440</name>
</gene>
<evidence type="ECO:0000256" key="1">
    <source>
        <dbReference type="ARBA" id="ARBA00023002"/>
    </source>
</evidence>
<dbReference type="SUPFAM" id="SSF51735">
    <property type="entry name" value="NAD(P)-binding Rossmann-fold domains"/>
    <property type="match status" value="1"/>
</dbReference>
<evidence type="ECO:0000313" key="3">
    <source>
        <dbReference type="EMBL" id="ODS03671.1"/>
    </source>
</evidence>
<dbReference type="Pfam" id="PF03807">
    <property type="entry name" value="F420_oxidored"/>
    <property type="match status" value="1"/>
</dbReference>
<comment type="caution">
    <text evidence="3">The sequence shown here is derived from an EMBL/GenBank/DDBJ whole genome shotgun (WGS) entry which is preliminary data.</text>
</comment>
<sequence length="224" mass="23080">MGEEMRIAILGAGRVGASLGAALKAKGHIVVFGAREPKVSAGFVTKTIDGAILSADAVILATPWTAAEALVCEHAPALAGKIVIDATNPLNANATRLALGFDTSGAEVLQSQARHATFFKAFNVVGPAAMASPRYPQGIAAAFVAGPSGAQKDVVMGLVRDVGFDAVDVGELRAARLLEPLSMLLMHLEKTGEKGRDLALVLGSRTTRQAKPCPVVSMEAREAG</sequence>
<reference evidence="3 4" key="1">
    <citation type="journal article" date="2016" name="Environ. Microbiol.">
        <title>New Methyloceanibacter diversity from North Sea sediments includes methanotroph containing solely the soluble methane monooxygenase.</title>
        <authorList>
            <person name="Vekeman B."/>
            <person name="Kerckhof F.M."/>
            <person name="Cremers G."/>
            <person name="de Vos P."/>
            <person name="Vandamme P."/>
            <person name="Boon N."/>
            <person name="Op den Camp H.J."/>
            <person name="Heylen K."/>
        </authorList>
    </citation>
    <scope>NUCLEOTIDE SEQUENCE [LARGE SCALE GENOMIC DNA]</scope>
    <source>
        <strain evidence="3 4">R-67177</strain>
    </source>
</reference>
<organism evidence="3 4">
    <name type="scientific">Methyloceanibacter marginalis</name>
    <dbReference type="NCBI Taxonomy" id="1774971"/>
    <lineage>
        <taxon>Bacteria</taxon>
        <taxon>Pseudomonadati</taxon>
        <taxon>Pseudomonadota</taxon>
        <taxon>Alphaproteobacteria</taxon>
        <taxon>Hyphomicrobiales</taxon>
        <taxon>Hyphomicrobiaceae</taxon>
        <taxon>Methyloceanibacter</taxon>
    </lineage>
</organism>
<proteinExistence type="predicted"/>
<dbReference type="Gene3D" id="3.40.50.720">
    <property type="entry name" value="NAD(P)-binding Rossmann-like Domain"/>
    <property type="match status" value="1"/>
</dbReference>
<keyword evidence="4" id="KW-1185">Reference proteome</keyword>
<dbReference type="InterPro" id="IPR036291">
    <property type="entry name" value="NAD(P)-bd_dom_sf"/>
</dbReference>
<protein>
    <recommendedName>
        <fullName evidence="2">Pyrroline-5-carboxylate reductase catalytic N-terminal domain-containing protein</fullName>
    </recommendedName>
</protein>
<dbReference type="InterPro" id="IPR051267">
    <property type="entry name" value="STEAP_metalloreductase"/>
</dbReference>
<evidence type="ECO:0000313" key="4">
    <source>
        <dbReference type="Proteomes" id="UP000095042"/>
    </source>
</evidence>
<name>A0A1E3WD13_9HYPH</name>
<evidence type="ECO:0000259" key="2">
    <source>
        <dbReference type="Pfam" id="PF03807"/>
    </source>
</evidence>
<feature type="domain" description="Pyrroline-5-carboxylate reductase catalytic N-terminal" evidence="2">
    <location>
        <begin position="6"/>
        <end position="89"/>
    </location>
</feature>
<keyword evidence="1" id="KW-0560">Oxidoreductase</keyword>
<dbReference type="EMBL" id="LPWD01000070">
    <property type="protein sequence ID" value="ODS03671.1"/>
    <property type="molecule type" value="Genomic_DNA"/>
</dbReference>
<dbReference type="GO" id="GO:0016491">
    <property type="term" value="F:oxidoreductase activity"/>
    <property type="evidence" value="ECO:0007669"/>
    <property type="project" value="UniProtKB-KW"/>
</dbReference>